<keyword evidence="10" id="KW-1185">Reference proteome</keyword>
<comment type="similarity">
    <text evidence="2">Belongs to the outer membrane factor (OMF) (TC 1.B.17) family.</text>
</comment>
<dbReference type="InterPro" id="IPR003423">
    <property type="entry name" value="OMP_efflux"/>
</dbReference>
<evidence type="ECO:0000313" key="9">
    <source>
        <dbReference type="EMBL" id="TKB96197.1"/>
    </source>
</evidence>
<dbReference type="OrthoDB" id="367883at2"/>
<name>A0A4U1BVH3_9SPHI</name>
<protein>
    <submittedName>
        <fullName evidence="9">TolC family protein</fullName>
    </submittedName>
</protein>
<evidence type="ECO:0000256" key="5">
    <source>
        <dbReference type="ARBA" id="ARBA00022692"/>
    </source>
</evidence>
<keyword evidence="4" id="KW-1134">Transmembrane beta strand</keyword>
<evidence type="ECO:0000256" key="2">
    <source>
        <dbReference type="ARBA" id="ARBA00007613"/>
    </source>
</evidence>
<comment type="subcellular location">
    <subcellularLocation>
        <location evidence="1">Cell outer membrane</location>
    </subcellularLocation>
</comment>
<comment type="caution">
    <text evidence="9">The sequence shown here is derived from an EMBL/GenBank/DDBJ whole genome shotgun (WGS) entry which is preliminary data.</text>
</comment>
<organism evidence="9 10">
    <name type="scientific">Pedobacter cryophilus</name>
    <dbReference type="NCBI Taxonomy" id="2571271"/>
    <lineage>
        <taxon>Bacteria</taxon>
        <taxon>Pseudomonadati</taxon>
        <taxon>Bacteroidota</taxon>
        <taxon>Sphingobacteriia</taxon>
        <taxon>Sphingobacteriales</taxon>
        <taxon>Sphingobacteriaceae</taxon>
        <taxon>Pedobacter</taxon>
    </lineage>
</organism>
<evidence type="ECO:0000256" key="7">
    <source>
        <dbReference type="ARBA" id="ARBA00023237"/>
    </source>
</evidence>
<feature type="coiled-coil region" evidence="8">
    <location>
        <begin position="351"/>
        <end position="437"/>
    </location>
</feature>
<dbReference type="SUPFAM" id="SSF56954">
    <property type="entry name" value="Outer membrane efflux proteins (OEP)"/>
    <property type="match status" value="1"/>
</dbReference>
<keyword evidence="5" id="KW-0812">Transmembrane</keyword>
<keyword evidence="8" id="KW-0175">Coiled coil</keyword>
<evidence type="ECO:0000313" key="10">
    <source>
        <dbReference type="Proteomes" id="UP000308181"/>
    </source>
</evidence>
<evidence type="ECO:0000256" key="3">
    <source>
        <dbReference type="ARBA" id="ARBA00022448"/>
    </source>
</evidence>
<dbReference type="PANTHER" id="PTHR30026">
    <property type="entry name" value="OUTER MEMBRANE PROTEIN TOLC"/>
    <property type="match status" value="1"/>
</dbReference>
<dbReference type="PANTHER" id="PTHR30026:SF20">
    <property type="entry name" value="OUTER MEMBRANE PROTEIN TOLC"/>
    <property type="match status" value="1"/>
</dbReference>
<dbReference type="Gene3D" id="1.20.1600.10">
    <property type="entry name" value="Outer membrane efflux proteins (OEP)"/>
    <property type="match status" value="1"/>
</dbReference>
<dbReference type="GO" id="GO:1990281">
    <property type="term" value="C:efflux pump complex"/>
    <property type="evidence" value="ECO:0007669"/>
    <property type="project" value="TreeGrafter"/>
</dbReference>
<dbReference type="Proteomes" id="UP000308181">
    <property type="component" value="Unassembled WGS sequence"/>
</dbReference>
<keyword evidence="7" id="KW-0998">Cell outer membrane</keyword>
<evidence type="ECO:0000256" key="4">
    <source>
        <dbReference type="ARBA" id="ARBA00022452"/>
    </source>
</evidence>
<dbReference type="GO" id="GO:0009279">
    <property type="term" value="C:cell outer membrane"/>
    <property type="evidence" value="ECO:0007669"/>
    <property type="project" value="UniProtKB-SubCell"/>
</dbReference>
<sequence length="450" mass="50162">MKSIKIMLLLIIGLFIADITFAQQSLSLKEALNYAIKNSENIKKAKLDIEGGKYATAEIKAQALPQINGTGTLTNNLILQQNPLPGELVGRPGETVLVAFGTKWNSAAQVQLSQQIFNQSVFTGLKAAKSGEDFYNLSAELTEESVIQQVASAYYQVLVYKENIAVLDSNINSLKSTQKIVSAQYQNGLAKKIDLDRVKVSLTNLLNQRAQVIDGVTQQENLLKFYMGMPISTAIDIPTINFKELNIDANKIADSLTLADLTEYKVLMKQKELLQFQKKANQAEYLPKLSFNSNFAYTGVSQKFDLYRRNNGTATWFDASSLGLTLNIPIFDGFARRSRVNKADVEIRKINEELTLTKQSLNLAYENAKIQIRNSVNTINSQEENKQLAQEIYNSTQNNYKNGLASLTDLLDAESSLTEAQNSYNQALLNYKLAEIQLIKSKGNIQNLLN</sequence>
<dbReference type="InterPro" id="IPR051906">
    <property type="entry name" value="TolC-like"/>
</dbReference>
<dbReference type="AlphaFoldDB" id="A0A4U1BVH3"/>
<proteinExistence type="inferred from homology"/>
<evidence type="ECO:0000256" key="1">
    <source>
        <dbReference type="ARBA" id="ARBA00004442"/>
    </source>
</evidence>
<accession>A0A4U1BVH3</accession>
<evidence type="ECO:0000256" key="8">
    <source>
        <dbReference type="SAM" id="Coils"/>
    </source>
</evidence>
<dbReference type="GO" id="GO:0015288">
    <property type="term" value="F:porin activity"/>
    <property type="evidence" value="ECO:0007669"/>
    <property type="project" value="TreeGrafter"/>
</dbReference>
<dbReference type="RefSeq" id="WP_136827064.1">
    <property type="nucleotide sequence ID" value="NZ_SWBP01000005.1"/>
</dbReference>
<keyword evidence="3" id="KW-0813">Transport</keyword>
<evidence type="ECO:0000256" key="6">
    <source>
        <dbReference type="ARBA" id="ARBA00023136"/>
    </source>
</evidence>
<dbReference type="EMBL" id="SWBP01000005">
    <property type="protein sequence ID" value="TKB96197.1"/>
    <property type="molecule type" value="Genomic_DNA"/>
</dbReference>
<keyword evidence="6" id="KW-0472">Membrane</keyword>
<reference evidence="9 10" key="1">
    <citation type="submission" date="2019-04" db="EMBL/GenBank/DDBJ databases">
        <title>Pedobacter sp. AR-3-17 sp. nov., isolated from Arctic soil.</title>
        <authorList>
            <person name="Dahal R.H."/>
            <person name="Kim D.-U."/>
        </authorList>
    </citation>
    <scope>NUCLEOTIDE SEQUENCE [LARGE SCALE GENOMIC DNA]</scope>
    <source>
        <strain evidence="9 10">AR-3-17</strain>
    </source>
</reference>
<gene>
    <name evidence="9" type="ORF">FA046_13490</name>
</gene>
<dbReference type="GO" id="GO:0015562">
    <property type="term" value="F:efflux transmembrane transporter activity"/>
    <property type="evidence" value="ECO:0007669"/>
    <property type="project" value="InterPro"/>
</dbReference>
<dbReference type="Pfam" id="PF02321">
    <property type="entry name" value="OEP"/>
    <property type="match status" value="2"/>
</dbReference>